<evidence type="ECO:0000313" key="1">
    <source>
        <dbReference type="EMBL" id="KIV89903.1"/>
    </source>
</evidence>
<dbReference type="Proteomes" id="UP000054302">
    <property type="component" value="Unassembled WGS sequence"/>
</dbReference>
<dbReference type="VEuPathDB" id="FungiDB:PV10_07262"/>
<dbReference type="OMA" id="FNVRILS"/>
<evidence type="ECO:0000313" key="2">
    <source>
        <dbReference type="Proteomes" id="UP000054302"/>
    </source>
</evidence>
<name>A0A0D1ZSX6_EXOME</name>
<protein>
    <recommendedName>
        <fullName evidence="3">F-box domain-containing protein</fullName>
    </recommendedName>
</protein>
<dbReference type="AlphaFoldDB" id="A0A0D1ZSX6"/>
<dbReference type="OrthoDB" id="5345494at2759"/>
<evidence type="ECO:0008006" key="3">
    <source>
        <dbReference type="Google" id="ProtNLM"/>
    </source>
</evidence>
<dbReference type="RefSeq" id="XP_016221477.1">
    <property type="nucleotide sequence ID" value="XM_016372145.1"/>
</dbReference>
<sequence length="498" mass="55204">MFIEDILDSAAVPISLFDLLSNSIVLDQTVPYLPCSSLFALARTCHSIRDLLFSTPSVFRSVDLSRCRGAYINPELLTRIDSGGNSWRAERIDEHLTEDEFYAGPLRGVLWKLGRMHVLQRVHTLILDGLASVTQDLVSDLVSDPQYAVTILSIRRCLNVNPSKLQQLLRHICRPTRPTGTPRLKGLYYFTQPSSSLKLTDVDGPTTRGVTLSEGAQLGASPTRGHVNPDTIDPWYTAAGQVISIGHGERTSWEETLQTCHGIISFDAVLCTHMHADMEPVLHAASRDFLMQNKPGIAPMATISLGPSGCASCGRHPRGGPVWGESDVHEFPLIWPPPASGRLVDAVRPPLRMASDGRQLKQHLTVSCTWCLTNRHCDNCHRWWCSDCYNPGRTKKLEDLEQLSQAGLSYLPSLEELCTGVGEDHGDRIKQKLKLSPGQAAVMRHCFDCGRVCSECAPLSARTCIRCKSSYCVLHNTGCDDKTCDWCMHGGRRTRELY</sequence>
<dbReference type="STRING" id="212818.A0A0D1ZSX6"/>
<reference evidence="1 2" key="1">
    <citation type="submission" date="2015-01" db="EMBL/GenBank/DDBJ databases">
        <title>The Genome Sequence of Exophiala mesophila CBS40295.</title>
        <authorList>
            <consortium name="The Broad Institute Genomics Platform"/>
            <person name="Cuomo C."/>
            <person name="de Hoog S."/>
            <person name="Gorbushina A."/>
            <person name="Stielow B."/>
            <person name="Teixiera M."/>
            <person name="Abouelleil A."/>
            <person name="Chapman S.B."/>
            <person name="Priest M."/>
            <person name="Young S.K."/>
            <person name="Wortman J."/>
            <person name="Nusbaum C."/>
            <person name="Birren B."/>
        </authorList>
    </citation>
    <scope>NUCLEOTIDE SEQUENCE [LARGE SCALE GENOMIC DNA]</scope>
    <source>
        <strain evidence="1 2">CBS 40295</strain>
    </source>
</reference>
<accession>A0A0D1ZSX6</accession>
<gene>
    <name evidence="1" type="ORF">PV10_07262</name>
</gene>
<keyword evidence="2" id="KW-1185">Reference proteome</keyword>
<dbReference type="EMBL" id="KN847524">
    <property type="protein sequence ID" value="KIV89903.1"/>
    <property type="molecule type" value="Genomic_DNA"/>
</dbReference>
<dbReference type="GeneID" id="27325107"/>
<organism evidence="1 2">
    <name type="scientific">Exophiala mesophila</name>
    <name type="common">Black yeast-like fungus</name>
    <dbReference type="NCBI Taxonomy" id="212818"/>
    <lineage>
        <taxon>Eukaryota</taxon>
        <taxon>Fungi</taxon>
        <taxon>Dikarya</taxon>
        <taxon>Ascomycota</taxon>
        <taxon>Pezizomycotina</taxon>
        <taxon>Eurotiomycetes</taxon>
        <taxon>Chaetothyriomycetidae</taxon>
        <taxon>Chaetothyriales</taxon>
        <taxon>Herpotrichiellaceae</taxon>
        <taxon>Exophiala</taxon>
    </lineage>
</organism>
<dbReference type="HOGENOM" id="CLU_037759_0_0_1"/>
<proteinExistence type="predicted"/>